<feature type="region of interest" description="Disordered" evidence="1">
    <location>
        <begin position="21"/>
        <end position="57"/>
    </location>
</feature>
<evidence type="ECO:0000313" key="3">
    <source>
        <dbReference type="Proteomes" id="UP000838756"/>
    </source>
</evidence>
<feature type="compositionally biased region" description="Low complexity" evidence="1">
    <location>
        <begin position="36"/>
        <end position="47"/>
    </location>
</feature>
<name>A0A8S4QLV3_9NEOP</name>
<proteinExistence type="predicted"/>
<dbReference type="AlphaFoldDB" id="A0A8S4QLV3"/>
<dbReference type="EMBL" id="CAKXAJ010011938">
    <property type="protein sequence ID" value="CAH2215538.1"/>
    <property type="molecule type" value="Genomic_DNA"/>
</dbReference>
<comment type="caution">
    <text evidence="2">The sequence shown here is derived from an EMBL/GenBank/DDBJ whole genome shotgun (WGS) entry which is preliminary data.</text>
</comment>
<protein>
    <submittedName>
        <fullName evidence="2">Jg19653 protein</fullName>
    </submittedName>
</protein>
<evidence type="ECO:0000313" key="2">
    <source>
        <dbReference type="EMBL" id="CAH2215538.1"/>
    </source>
</evidence>
<evidence type="ECO:0000256" key="1">
    <source>
        <dbReference type="SAM" id="MobiDB-lite"/>
    </source>
</evidence>
<feature type="non-terminal residue" evidence="2">
    <location>
        <position position="57"/>
    </location>
</feature>
<sequence>MPKRSHKNDSDYLRRKLRKIEKKLAKRDKRLHDNASSYSSSISADESPVPVLLDSDE</sequence>
<organism evidence="2 3">
    <name type="scientific">Pararge aegeria aegeria</name>
    <dbReference type="NCBI Taxonomy" id="348720"/>
    <lineage>
        <taxon>Eukaryota</taxon>
        <taxon>Metazoa</taxon>
        <taxon>Ecdysozoa</taxon>
        <taxon>Arthropoda</taxon>
        <taxon>Hexapoda</taxon>
        <taxon>Insecta</taxon>
        <taxon>Pterygota</taxon>
        <taxon>Neoptera</taxon>
        <taxon>Endopterygota</taxon>
        <taxon>Lepidoptera</taxon>
        <taxon>Glossata</taxon>
        <taxon>Ditrysia</taxon>
        <taxon>Papilionoidea</taxon>
        <taxon>Nymphalidae</taxon>
        <taxon>Satyrinae</taxon>
        <taxon>Satyrini</taxon>
        <taxon>Parargina</taxon>
        <taxon>Pararge</taxon>
    </lineage>
</organism>
<gene>
    <name evidence="2" type="primary">jg19653</name>
    <name evidence="2" type="ORF">PAEG_LOCUS3671</name>
</gene>
<reference evidence="2" key="1">
    <citation type="submission" date="2022-03" db="EMBL/GenBank/DDBJ databases">
        <authorList>
            <person name="Lindestad O."/>
        </authorList>
    </citation>
    <scope>NUCLEOTIDE SEQUENCE</scope>
</reference>
<keyword evidence="3" id="KW-1185">Reference proteome</keyword>
<dbReference type="Proteomes" id="UP000838756">
    <property type="component" value="Unassembled WGS sequence"/>
</dbReference>
<accession>A0A8S4QLV3</accession>